<dbReference type="GO" id="GO:0003723">
    <property type="term" value="F:RNA binding"/>
    <property type="evidence" value="ECO:0007669"/>
    <property type="project" value="InterPro"/>
</dbReference>
<dbReference type="NCBIfam" id="TIGR00756">
    <property type="entry name" value="PPR"/>
    <property type="match status" value="4"/>
</dbReference>
<dbReference type="PROSITE" id="PS51375">
    <property type="entry name" value="PPR"/>
    <property type="match status" value="4"/>
</dbReference>
<dbReference type="InterPro" id="IPR002885">
    <property type="entry name" value="PPR_rpt"/>
</dbReference>
<dbReference type="Gene3D" id="1.25.40.10">
    <property type="entry name" value="Tetratricopeptide repeat domain"/>
    <property type="match status" value="4"/>
</dbReference>
<dbReference type="Pfam" id="PF13041">
    <property type="entry name" value="PPR_2"/>
    <property type="match status" value="3"/>
</dbReference>
<dbReference type="GO" id="GO:0016787">
    <property type="term" value="F:hydrolase activity"/>
    <property type="evidence" value="ECO:0007669"/>
    <property type="project" value="UniProtKB-KW"/>
</dbReference>
<dbReference type="Proteomes" id="UP000053555">
    <property type="component" value="Unassembled WGS sequence"/>
</dbReference>
<evidence type="ECO:0000256" key="2">
    <source>
        <dbReference type="ARBA" id="ARBA00022737"/>
    </source>
</evidence>
<dbReference type="InterPro" id="IPR046848">
    <property type="entry name" value="E_motif"/>
</dbReference>
<feature type="repeat" description="PPR" evidence="3">
    <location>
        <begin position="5"/>
        <end position="35"/>
    </location>
</feature>
<dbReference type="AlphaFoldDB" id="A0A0B2S4M0"/>
<feature type="repeat" description="PPR" evidence="3">
    <location>
        <begin position="106"/>
        <end position="140"/>
    </location>
</feature>
<keyword evidence="5" id="KW-0378">Hydrolase</keyword>
<dbReference type="FunFam" id="1.25.40.10:FF:001093">
    <property type="entry name" value="Pentatricopeptide repeat-containing protein At2g34400"/>
    <property type="match status" value="1"/>
</dbReference>
<name>A0A0B2S4M0_GLYSO</name>
<dbReference type="Pfam" id="PF14432">
    <property type="entry name" value="DYW_deaminase"/>
    <property type="match status" value="1"/>
</dbReference>
<feature type="repeat" description="PPR" evidence="3">
    <location>
        <begin position="208"/>
        <end position="242"/>
    </location>
</feature>
<sequence length="514" mass="57972">MTKRDVYSWNDLLSAYAKMGMVENLHVVFDQMPYCDSVSYNTLIACFASNGHSGKALKALVRMQEDGFQPTQYSHVNALNAMTDMYAKCGDIDRAWFLFDGMIDKNVVSWNLMISGYVKMGNPNECIHLFNEMQLSEMLKPDSYTISSMVSSCAKLASLYHGQVVHGKVVVMGIDNSMLVSSALVDMYCKCGVTLDARVIFETMPIRNVITWNALILGYAQNGQVLEALTLYERMQQQNFKPDNITFVGVLSACINADMVKEVQKYFDSISEQGSAPTLDHYACMITLLGRSGSVDKAVDLIQGMPHEPNYRIWSTLLSVCAKGDLKNAELAASRLFELDPRNAGPYIMLSNLYAACGRWKDVAVVRFLMKEKNAKKFAAYSWVEVGNKVHRFVSEDHYHPEVGKIYGELNRLISILQQIGYNLDTNIVLHNAGEEEKFRSISYHSKKLALAFALIRKPNGVAPIRIIKNIRVCDDCHVFMKFASITISRPIIMRDSNRFHHFFGAKCSCNDNW</sequence>
<dbReference type="GO" id="GO:0009451">
    <property type="term" value="P:RNA modification"/>
    <property type="evidence" value="ECO:0007669"/>
    <property type="project" value="InterPro"/>
</dbReference>
<feature type="domain" description="DYW" evidence="4">
    <location>
        <begin position="421"/>
        <end position="514"/>
    </location>
</feature>
<dbReference type="SUPFAM" id="SSF48452">
    <property type="entry name" value="TPR-like"/>
    <property type="match status" value="1"/>
</dbReference>
<dbReference type="Pfam" id="PF01535">
    <property type="entry name" value="PPR"/>
    <property type="match status" value="2"/>
</dbReference>
<feature type="repeat" description="PPR" evidence="3">
    <location>
        <begin position="36"/>
        <end position="70"/>
    </location>
</feature>
<organism evidence="5">
    <name type="scientific">Glycine soja</name>
    <name type="common">Wild soybean</name>
    <dbReference type="NCBI Taxonomy" id="3848"/>
    <lineage>
        <taxon>Eukaryota</taxon>
        <taxon>Viridiplantae</taxon>
        <taxon>Streptophyta</taxon>
        <taxon>Embryophyta</taxon>
        <taxon>Tracheophyta</taxon>
        <taxon>Spermatophyta</taxon>
        <taxon>Magnoliopsida</taxon>
        <taxon>eudicotyledons</taxon>
        <taxon>Gunneridae</taxon>
        <taxon>Pentapetalae</taxon>
        <taxon>rosids</taxon>
        <taxon>fabids</taxon>
        <taxon>Fabales</taxon>
        <taxon>Fabaceae</taxon>
        <taxon>Papilionoideae</taxon>
        <taxon>50 kb inversion clade</taxon>
        <taxon>NPAAA clade</taxon>
        <taxon>indigoferoid/millettioid clade</taxon>
        <taxon>Phaseoleae</taxon>
        <taxon>Glycine</taxon>
        <taxon>Glycine subgen. Soja</taxon>
    </lineage>
</organism>
<evidence type="ECO:0000313" key="5">
    <source>
        <dbReference type="EMBL" id="KHN41661.1"/>
    </source>
</evidence>
<dbReference type="InterPro" id="IPR046960">
    <property type="entry name" value="PPR_At4g14850-like_plant"/>
</dbReference>
<evidence type="ECO:0000259" key="4">
    <source>
        <dbReference type="Pfam" id="PF14432"/>
    </source>
</evidence>
<reference evidence="5" key="1">
    <citation type="submission" date="2014-07" db="EMBL/GenBank/DDBJ databases">
        <title>Identification of a novel salt tolerance gene in wild soybean by whole-genome sequencing.</title>
        <authorList>
            <person name="Lam H.-M."/>
            <person name="Qi X."/>
            <person name="Li M.-W."/>
            <person name="Liu X."/>
            <person name="Xie M."/>
            <person name="Ni M."/>
            <person name="Xu X."/>
        </authorList>
    </citation>
    <scope>NUCLEOTIDE SEQUENCE [LARGE SCALE GENOMIC DNA]</scope>
    <source>
        <tissue evidence="5">Root</tissue>
    </source>
</reference>
<gene>
    <name evidence="5" type="ORF">glysoja_036405</name>
</gene>
<proteinExistence type="inferred from homology"/>
<dbReference type="Pfam" id="PF20431">
    <property type="entry name" value="E_motif"/>
    <property type="match status" value="1"/>
</dbReference>
<dbReference type="EC" id="3.4.24.-" evidence="5"/>
<evidence type="ECO:0000256" key="1">
    <source>
        <dbReference type="ARBA" id="ARBA00006643"/>
    </source>
</evidence>
<dbReference type="PANTHER" id="PTHR47926">
    <property type="entry name" value="PENTATRICOPEPTIDE REPEAT-CONTAINING PROTEIN"/>
    <property type="match status" value="1"/>
</dbReference>
<comment type="similarity">
    <text evidence="1">Belongs to the PPR family. PCMP-H subfamily.</text>
</comment>
<dbReference type="InterPro" id="IPR032867">
    <property type="entry name" value="DYW_dom"/>
</dbReference>
<dbReference type="EMBL" id="KN644868">
    <property type="protein sequence ID" value="KHN41661.1"/>
    <property type="molecule type" value="Genomic_DNA"/>
</dbReference>
<keyword evidence="2" id="KW-0677">Repeat</keyword>
<dbReference type="GO" id="GO:0008270">
    <property type="term" value="F:zinc ion binding"/>
    <property type="evidence" value="ECO:0007669"/>
    <property type="project" value="InterPro"/>
</dbReference>
<evidence type="ECO:0000256" key="3">
    <source>
        <dbReference type="PROSITE-ProRule" id="PRU00708"/>
    </source>
</evidence>
<dbReference type="InterPro" id="IPR011990">
    <property type="entry name" value="TPR-like_helical_dom_sf"/>
</dbReference>
<accession>A0A0B2S4M0</accession>
<protein>
    <submittedName>
        <fullName evidence="5">Pentatricopeptide repeat-containing protein</fullName>
        <ecNumber evidence="5">3.4.24.-</ecNumber>
        <ecNumber evidence="5">3.6.4.3</ecNumber>
    </submittedName>
</protein>
<dbReference type="EC" id="3.6.4.3" evidence="5"/>